<evidence type="ECO:0000259" key="6">
    <source>
        <dbReference type="Pfam" id="PF07291"/>
    </source>
</evidence>
<feature type="domain" description="Methylamine utilisation protein MauE" evidence="6">
    <location>
        <begin position="5"/>
        <end position="133"/>
    </location>
</feature>
<organism evidence="7 8">
    <name type="scientific">Micromonospora purpureochromogenes</name>
    <dbReference type="NCBI Taxonomy" id="47872"/>
    <lineage>
        <taxon>Bacteria</taxon>
        <taxon>Bacillati</taxon>
        <taxon>Actinomycetota</taxon>
        <taxon>Actinomycetes</taxon>
        <taxon>Micromonosporales</taxon>
        <taxon>Micromonosporaceae</taxon>
        <taxon>Micromonospora</taxon>
    </lineage>
</organism>
<accession>A0A1C4Y2M0</accession>
<proteinExistence type="predicted"/>
<sequence>MSALVAGVAAYTVLLTLLLACGEHLSKPAALSTALAAHRVVPAPSTVAAAVIAAEGLLGGAGVVALLRDDGGRLLGVVLAGSAALLATYAGYGWYVRSTGRAVPCGCSRVEVPMTGWVVARAATLAGLALLGSLLSGAVVPAGRAGTELIIVLLAAATFTALLAHLPAAMHDPTPDRPAAGVTQGGVPG</sequence>
<dbReference type="RefSeq" id="WP_088961670.1">
    <property type="nucleotide sequence ID" value="NZ_LT607410.1"/>
</dbReference>
<dbReference type="AlphaFoldDB" id="A0A1C4Y2M0"/>
<dbReference type="EMBL" id="LT607410">
    <property type="protein sequence ID" value="SCF14856.1"/>
    <property type="molecule type" value="Genomic_DNA"/>
</dbReference>
<protein>
    <recommendedName>
        <fullName evidence="6">Methylamine utilisation protein MauE domain-containing protein</fullName>
    </recommendedName>
</protein>
<keyword evidence="4 5" id="KW-0472">Membrane</keyword>
<evidence type="ECO:0000256" key="2">
    <source>
        <dbReference type="ARBA" id="ARBA00022692"/>
    </source>
</evidence>
<dbReference type="Proteomes" id="UP000198228">
    <property type="component" value="Chromosome I"/>
</dbReference>
<evidence type="ECO:0000313" key="8">
    <source>
        <dbReference type="Proteomes" id="UP000198228"/>
    </source>
</evidence>
<feature type="transmembrane region" description="Helical" evidence="5">
    <location>
        <begin position="149"/>
        <end position="168"/>
    </location>
</feature>
<evidence type="ECO:0000313" key="7">
    <source>
        <dbReference type="EMBL" id="SCF14856.1"/>
    </source>
</evidence>
<evidence type="ECO:0000256" key="5">
    <source>
        <dbReference type="SAM" id="Phobius"/>
    </source>
</evidence>
<evidence type="ECO:0000256" key="3">
    <source>
        <dbReference type="ARBA" id="ARBA00022989"/>
    </source>
</evidence>
<feature type="transmembrane region" description="Helical" evidence="5">
    <location>
        <begin position="46"/>
        <end position="67"/>
    </location>
</feature>
<keyword evidence="2 5" id="KW-0812">Transmembrane</keyword>
<evidence type="ECO:0000256" key="4">
    <source>
        <dbReference type="ARBA" id="ARBA00023136"/>
    </source>
</evidence>
<feature type="transmembrane region" description="Helical" evidence="5">
    <location>
        <begin position="115"/>
        <end position="137"/>
    </location>
</feature>
<comment type="subcellular location">
    <subcellularLocation>
        <location evidence="1">Membrane</location>
        <topology evidence="1">Multi-pass membrane protein</topology>
    </subcellularLocation>
</comment>
<dbReference type="InterPro" id="IPR009908">
    <property type="entry name" value="Methylamine_util_MauE"/>
</dbReference>
<dbReference type="GO" id="GO:0016020">
    <property type="term" value="C:membrane"/>
    <property type="evidence" value="ECO:0007669"/>
    <property type="project" value="UniProtKB-SubCell"/>
</dbReference>
<name>A0A1C4Y2M0_9ACTN</name>
<keyword evidence="3 5" id="KW-1133">Transmembrane helix</keyword>
<gene>
    <name evidence="7" type="ORF">GA0074696_3005</name>
</gene>
<evidence type="ECO:0000256" key="1">
    <source>
        <dbReference type="ARBA" id="ARBA00004141"/>
    </source>
</evidence>
<feature type="transmembrane region" description="Helical" evidence="5">
    <location>
        <begin position="74"/>
        <end position="95"/>
    </location>
</feature>
<dbReference type="Pfam" id="PF07291">
    <property type="entry name" value="MauE"/>
    <property type="match status" value="1"/>
</dbReference>
<dbReference type="GO" id="GO:0030416">
    <property type="term" value="P:methylamine metabolic process"/>
    <property type="evidence" value="ECO:0007669"/>
    <property type="project" value="InterPro"/>
</dbReference>
<reference evidence="7 8" key="1">
    <citation type="submission" date="2016-06" db="EMBL/GenBank/DDBJ databases">
        <authorList>
            <person name="Kjaerup R.B."/>
            <person name="Dalgaard T.S."/>
            <person name="Juul-Madsen H.R."/>
        </authorList>
    </citation>
    <scope>NUCLEOTIDE SEQUENCE [LARGE SCALE GENOMIC DNA]</scope>
    <source>
        <strain evidence="7 8">DSM 43821</strain>
    </source>
</reference>